<gene>
    <name evidence="6" type="primary">msbA_1</name>
    <name evidence="6" type="ORF">NCTC9128_05001</name>
</gene>
<dbReference type="Proteomes" id="UP000251088">
    <property type="component" value="Unassembled WGS sequence"/>
</dbReference>
<comment type="subcellular location">
    <subcellularLocation>
        <location evidence="1">Cell membrane</location>
        <topology evidence="1">Multi-pass membrane protein</topology>
    </subcellularLocation>
</comment>
<keyword evidence="2" id="KW-0812">Transmembrane</keyword>
<dbReference type="GO" id="GO:0005524">
    <property type="term" value="F:ATP binding"/>
    <property type="evidence" value="ECO:0007669"/>
    <property type="project" value="UniProtKB-KW"/>
</dbReference>
<evidence type="ECO:0000256" key="2">
    <source>
        <dbReference type="ARBA" id="ARBA00022692"/>
    </source>
</evidence>
<proteinExistence type="predicted"/>
<dbReference type="AlphaFoldDB" id="A0A2X3E8U6"/>
<keyword evidence="6" id="KW-0378">Hydrolase</keyword>
<evidence type="ECO:0000313" key="6">
    <source>
        <dbReference type="EMBL" id="SQC38858.1"/>
    </source>
</evidence>
<evidence type="ECO:0000313" key="7">
    <source>
        <dbReference type="Proteomes" id="UP000251088"/>
    </source>
</evidence>
<evidence type="ECO:0000256" key="3">
    <source>
        <dbReference type="ARBA" id="ARBA00022989"/>
    </source>
</evidence>
<keyword evidence="6" id="KW-0067">ATP-binding</keyword>
<dbReference type="InterPro" id="IPR011527">
    <property type="entry name" value="ABC1_TM_dom"/>
</dbReference>
<organism evidence="6 7">
    <name type="scientific">Klebsiella pneumoniae</name>
    <dbReference type="NCBI Taxonomy" id="573"/>
    <lineage>
        <taxon>Bacteria</taxon>
        <taxon>Pseudomonadati</taxon>
        <taxon>Pseudomonadota</taxon>
        <taxon>Gammaproteobacteria</taxon>
        <taxon>Enterobacterales</taxon>
        <taxon>Enterobacteriaceae</taxon>
        <taxon>Klebsiella/Raoultella group</taxon>
        <taxon>Klebsiella</taxon>
        <taxon>Klebsiella pneumoniae complex</taxon>
    </lineage>
</organism>
<reference evidence="6 7" key="1">
    <citation type="submission" date="2018-06" db="EMBL/GenBank/DDBJ databases">
        <authorList>
            <consortium name="Pathogen Informatics"/>
            <person name="Doyle S."/>
        </authorList>
    </citation>
    <scope>NUCLEOTIDE SEQUENCE [LARGE SCALE GENOMIC DNA]</scope>
    <source>
        <strain evidence="6 7">NCTC9128</strain>
    </source>
</reference>
<dbReference type="SUPFAM" id="SSF90123">
    <property type="entry name" value="ABC transporter transmembrane region"/>
    <property type="match status" value="1"/>
</dbReference>
<feature type="domain" description="ABC transmembrane type-1" evidence="5">
    <location>
        <begin position="1"/>
        <end position="36"/>
    </location>
</feature>
<keyword evidence="3" id="KW-1133">Transmembrane helix</keyword>
<dbReference type="Pfam" id="PF00664">
    <property type="entry name" value="ABC_membrane"/>
    <property type="match status" value="1"/>
</dbReference>
<dbReference type="InterPro" id="IPR036640">
    <property type="entry name" value="ABC1_TM_sf"/>
</dbReference>
<dbReference type="EMBL" id="UAWN01000013">
    <property type="protein sequence ID" value="SQC38858.1"/>
    <property type="molecule type" value="Genomic_DNA"/>
</dbReference>
<dbReference type="EC" id="3.6.3.-" evidence="6"/>
<dbReference type="GO" id="GO:0005886">
    <property type="term" value="C:plasma membrane"/>
    <property type="evidence" value="ECO:0007669"/>
    <property type="project" value="UniProtKB-SubCell"/>
</dbReference>
<name>A0A2X3E8U6_KLEPN</name>
<keyword evidence="6" id="KW-0547">Nucleotide-binding</keyword>
<accession>A0A2X3E8U6</accession>
<sequence>MPVAFFDKQSTGTLLSRITYDSEQVASSSSSALITVSAKGHRLSVCS</sequence>
<protein>
    <submittedName>
        <fullName evidence="6">Lipid A export ATP-binding/permease MsbA</fullName>
        <ecNumber evidence="6">3.6.3.-</ecNumber>
    </submittedName>
</protein>
<dbReference type="GO" id="GO:0016787">
    <property type="term" value="F:hydrolase activity"/>
    <property type="evidence" value="ECO:0007669"/>
    <property type="project" value="UniProtKB-KW"/>
</dbReference>
<dbReference type="Gene3D" id="1.20.1560.10">
    <property type="entry name" value="ABC transporter type 1, transmembrane domain"/>
    <property type="match status" value="1"/>
</dbReference>
<evidence type="ECO:0000256" key="4">
    <source>
        <dbReference type="ARBA" id="ARBA00023136"/>
    </source>
</evidence>
<dbReference type="GO" id="GO:0140359">
    <property type="term" value="F:ABC-type transporter activity"/>
    <property type="evidence" value="ECO:0007669"/>
    <property type="project" value="InterPro"/>
</dbReference>
<keyword evidence="4" id="KW-0472">Membrane</keyword>
<dbReference type="PROSITE" id="PS50929">
    <property type="entry name" value="ABC_TM1F"/>
    <property type="match status" value="1"/>
</dbReference>
<evidence type="ECO:0000259" key="5">
    <source>
        <dbReference type="PROSITE" id="PS50929"/>
    </source>
</evidence>
<evidence type="ECO:0000256" key="1">
    <source>
        <dbReference type="ARBA" id="ARBA00004651"/>
    </source>
</evidence>